<protein>
    <submittedName>
        <fullName evidence="1">Uncharacterized protein</fullName>
    </submittedName>
</protein>
<comment type="caution">
    <text evidence="1">The sequence shown here is derived from an EMBL/GenBank/DDBJ whole genome shotgun (WGS) entry which is preliminary data.</text>
</comment>
<evidence type="ECO:0000313" key="1">
    <source>
        <dbReference type="EMBL" id="RKD87767.1"/>
    </source>
</evidence>
<dbReference type="AlphaFoldDB" id="A0A419VX20"/>
<evidence type="ECO:0000313" key="2">
    <source>
        <dbReference type="Proteomes" id="UP000283387"/>
    </source>
</evidence>
<reference evidence="1 2" key="1">
    <citation type="submission" date="2018-09" db="EMBL/GenBank/DDBJ databases">
        <title>Genomic Encyclopedia of Archaeal and Bacterial Type Strains, Phase II (KMG-II): from individual species to whole genera.</title>
        <authorList>
            <person name="Goeker M."/>
        </authorList>
    </citation>
    <scope>NUCLEOTIDE SEQUENCE [LARGE SCALE GENOMIC DNA]</scope>
    <source>
        <strain evidence="1 2">DSM 27148</strain>
    </source>
</reference>
<dbReference type="RefSeq" id="WP_262697261.1">
    <property type="nucleotide sequence ID" value="NZ_RAPN01000003.1"/>
</dbReference>
<sequence>MKELFWELTLKRMKYGNLNDLILVFRQTGVVGNLNKDSEIQEN</sequence>
<gene>
    <name evidence="1" type="ORF">BC643_3774</name>
</gene>
<accession>A0A419VX20</accession>
<proteinExistence type="predicted"/>
<dbReference type="Proteomes" id="UP000283387">
    <property type="component" value="Unassembled WGS sequence"/>
</dbReference>
<organism evidence="1 2">
    <name type="scientific">Mangrovibacterium diazotrophicum</name>
    <dbReference type="NCBI Taxonomy" id="1261403"/>
    <lineage>
        <taxon>Bacteria</taxon>
        <taxon>Pseudomonadati</taxon>
        <taxon>Bacteroidota</taxon>
        <taxon>Bacteroidia</taxon>
        <taxon>Marinilabiliales</taxon>
        <taxon>Prolixibacteraceae</taxon>
        <taxon>Mangrovibacterium</taxon>
    </lineage>
</organism>
<name>A0A419VX20_9BACT</name>
<keyword evidence="2" id="KW-1185">Reference proteome</keyword>
<dbReference type="EMBL" id="RAPN01000003">
    <property type="protein sequence ID" value="RKD87767.1"/>
    <property type="molecule type" value="Genomic_DNA"/>
</dbReference>